<gene>
    <name evidence="13" type="ORF">SO802_003966</name>
</gene>
<dbReference type="Pfam" id="PF07714">
    <property type="entry name" value="PK_Tyr_Ser-Thr"/>
    <property type="match status" value="1"/>
</dbReference>
<reference evidence="13 14" key="1">
    <citation type="submission" date="2024-01" db="EMBL/GenBank/DDBJ databases">
        <title>A telomere-to-telomere, gap-free genome of sweet tea (Lithocarpus litseifolius).</title>
        <authorList>
            <person name="Zhou J."/>
        </authorList>
    </citation>
    <scope>NUCLEOTIDE SEQUENCE [LARGE SCALE GENOMIC DNA]</scope>
    <source>
        <strain evidence="13">Zhou-2022a</strain>
        <tissue evidence="13">Leaf</tissue>
    </source>
</reference>
<dbReference type="InterPro" id="IPR000719">
    <property type="entry name" value="Prot_kinase_dom"/>
</dbReference>
<dbReference type="SMART" id="SM00220">
    <property type="entry name" value="S_TKc"/>
    <property type="match status" value="1"/>
</dbReference>
<dbReference type="AlphaFoldDB" id="A0AAW2E1I9"/>
<comment type="catalytic activity">
    <reaction evidence="8">
        <text>L-threonyl-[protein] + ATP = O-phospho-L-threonyl-[protein] + ADP + H(+)</text>
        <dbReference type="Rhea" id="RHEA:46608"/>
        <dbReference type="Rhea" id="RHEA-COMP:11060"/>
        <dbReference type="Rhea" id="RHEA-COMP:11605"/>
        <dbReference type="ChEBI" id="CHEBI:15378"/>
        <dbReference type="ChEBI" id="CHEBI:30013"/>
        <dbReference type="ChEBI" id="CHEBI:30616"/>
        <dbReference type="ChEBI" id="CHEBI:61977"/>
        <dbReference type="ChEBI" id="CHEBI:456216"/>
        <dbReference type="EC" id="2.7.11.1"/>
    </reaction>
</comment>
<dbReference type="GO" id="GO:0004674">
    <property type="term" value="F:protein serine/threonine kinase activity"/>
    <property type="evidence" value="ECO:0007669"/>
    <property type="project" value="UniProtKB-KW"/>
</dbReference>
<dbReference type="PRINTS" id="PR00109">
    <property type="entry name" value="TYRKINASE"/>
</dbReference>
<dbReference type="Gene3D" id="1.10.510.10">
    <property type="entry name" value="Transferase(Phosphotransferase) domain 1"/>
    <property type="match status" value="1"/>
</dbReference>
<organism evidence="13 14">
    <name type="scientific">Lithocarpus litseifolius</name>
    <dbReference type="NCBI Taxonomy" id="425828"/>
    <lineage>
        <taxon>Eukaryota</taxon>
        <taxon>Viridiplantae</taxon>
        <taxon>Streptophyta</taxon>
        <taxon>Embryophyta</taxon>
        <taxon>Tracheophyta</taxon>
        <taxon>Spermatophyta</taxon>
        <taxon>Magnoliopsida</taxon>
        <taxon>eudicotyledons</taxon>
        <taxon>Gunneridae</taxon>
        <taxon>Pentapetalae</taxon>
        <taxon>rosids</taxon>
        <taxon>fabids</taxon>
        <taxon>Fagales</taxon>
        <taxon>Fagaceae</taxon>
        <taxon>Lithocarpus</taxon>
    </lineage>
</organism>
<dbReference type="FunFam" id="3.30.200.20:FF:000060">
    <property type="entry name" value="Serine/threonine-protein kinase isoform 1"/>
    <property type="match status" value="1"/>
</dbReference>
<protein>
    <recommendedName>
        <fullName evidence="2">non-specific serine/threonine protein kinase</fullName>
        <ecNumber evidence="2">2.7.11.1</ecNumber>
    </recommendedName>
</protein>
<evidence type="ECO:0000256" key="7">
    <source>
        <dbReference type="ARBA" id="ARBA00022840"/>
    </source>
</evidence>
<name>A0AAW2E1I9_9ROSI</name>
<dbReference type="PROSITE" id="PS50011">
    <property type="entry name" value="PROTEIN_KINASE_DOM"/>
    <property type="match status" value="1"/>
</dbReference>
<keyword evidence="5" id="KW-0547">Nucleotide-binding</keyword>
<dbReference type="InterPro" id="IPR008271">
    <property type="entry name" value="Ser/Thr_kinase_AS"/>
</dbReference>
<dbReference type="PANTHER" id="PTHR44329:SF278">
    <property type="entry name" value="PROTEIN KINASE DOMAIN-CONTAINING PROTEIN"/>
    <property type="match status" value="1"/>
</dbReference>
<dbReference type="Proteomes" id="UP001459277">
    <property type="component" value="Unassembled WGS sequence"/>
</dbReference>
<evidence type="ECO:0000259" key="11">
    <source>
        <dbReference type="PROSITE" id="PS50011"/>
    </source>
</evidence>
<feature type="domain" description="Protein kinase" evidence="11">
    <location>
        <begin position="299"/>
        <end position="553"/>
    </location>
</feature>
<dbReference type="SUPFAM" id="SSF56112">
    <property type="entry name" value="Protein kinase-like (PK-like)"/>
    <property type="match status" value="1"/>
</dbReference>
<dbReference type="GO" id="GO:0005524">
    <property type="term" value="F:ATP binding"/>
    <property type="evidence" value="ECO:0007669"/>
    <property type="project" value="UniProtKB-KW"/>
</dbReference>
<dbReference type="InterPro" id="IPR011009">
    <property type="entry name" value="Kinase-like_dom_sf"/>
</dbReference>
<keyword evidence="6" id="KW-0418">Kinase</keyword>
<evidence type="ECO:0000313" key="13">
    <source>
        <dbReference type="EMBL" id="KAL0016897.1"/>
    </source>
</evidence>
<accession>A0AAW2E1I9</accession>
<feature type="compositionally biased region" description="Low complexity" evidence="10">
    <location>
        <begin position="14"/>
        <end position="26"/>
    </location>
</feature>
<evidence type="ECO:0000256" key="1">
    <source>
        <dbReference type="ARBA" id="ARBA00010507"/>
    </source>
</evidence>
<evidence type="ECO:0000256" key="3">
    <source>
        <dbReference type="ARBA" id="ARBA00022527"/>
    </source>
</evidence>
<dbReference type="InterPro" id="IPR051681">
    <property type="entry name" value="Ser/Thr_Kinases-Pseudokinases"/>
</dbReference>
<dbReference type="SUPFAM" id="SSF55021">
    <property type="entry name" value="ACT-like"/>
    <property type="match status" value="1"/>
</dbReference>
<keyword evidence="3" id="KW-0723">Serine/threonine-protein kinase</keyword>
<dbReference type="InterPro" id="IPR002912">
    <property type="entry name" value="ACT_dom"/>
</dbReference>
<dbReference type="Gene3D" id="3.30.200.20">
    <property type="entry name" value="Phosphorylase Kinase, domain 1"/>
    <property type="match status" value="1"/>
</dbReference>
<dbReference type="PROSITE" id="PS51671">
    <property type="entry name" value="ACT"/>
    <property type="match status" value="1"/>
</dbReference>
<evidence type="ECO:0000256" key="2">
    <source>
        <dbReference type="ARBA" id="ARBA00012513"/>
    </source>
</evidence>
<dbReference type="EC" id="2.7.11.1" evidence="2"/>
<dbReference type="PROSITE" id="PS00108">
    <property type="entry name" value="PROTEIN_KINASE_ST"/>
    <property type="match status" value="1"/>
</dbReference>
<dbReference type="CDD" id="cd13999">
    <property type="entry name" value="STKc_MAP3K-like"/>
    <property type="match status" value="1"/>
</dbReference>
<evidence type="ECO:0000259" key="12">
    <source>
        <dbReference type="PROSITE" id="PS51671"/>
    </source>
</evidence>
<evidence type="ECO:0000256" key="8">
    <source>
        <dbReference type="ARBA" id="ARBA00047899"/>
    </source>
</evidence>
<evidence type="ECO:0000256" key="6">
    <source>
        <dbReference type="ARBA" id="ARBA00022777"/>
    </source>
</evidence>
<dbReference type="EMBL" id="JAZDWU010000001">
    <property type="protein sequence ID" value="KAL0016897.1"/>
    <property type="molecule type" value="Genomic_DNA"/>
</dbReference>
<dbReference type="InterPro" id="IPR045865">
    <property type="entry name" value="ACT-like_dom_sf"/>
</dbReference>
<comment type="similarity">
    <text evidence="1">Belongs to the protein kinase superfamily. TKL Ser/Thr protein kinase family. RAF subfamily.</text>
</comment>
<proteinExistence type="inferred from homology"/>
<feature type="region of interest" description="Disordered" evidence="10">
    <location>
        <begin position="1"/>
        <end position="29"/>
    </location>
</feature>
<evidence type="ECO:0000256" key="10">
    <source>
        <dbReference type="SAM" id="MobiDB-lite"/>
    </source>
</evidence>
<dbReference type="PANTHER" id="PTHR44329">
    <property type="entry name" value="SERINE/THREONINE-PROTEIN KINASE TNNI3K-RELATED"/>
    <property type="match status" value="1"/>
</dbReference>
<dbReference type="InterPro" id="IPR001245">
    <property type="entry name" value="Ser-Thr/Tyr_kinase_cat_dom"/>
</dbReference>
<evidence type="ECO:0000256" key="9">
    <source>
        <dbReference type="ARBA" id="ARBA00048679"/>
    </source>
</evidence>
<sequence>MEDTESSSSRILDFTRTQSQSQSQSRFSREQRQKIGVYNEVLYQLKHLNVAETNLPGFEDELWAHFHSLPARYAVDVNAQRAQDVLMHKGLLNMARNPSIRHAIEVRLVQVHSTSSGNCSSSWHSNFQREVDAQCSDCLSKHSVHPPPAFGSSPDVELTLEVNQLRVQDRHDNVNNNRLYSRAMHEITISTFDKPKIFNQLSSLLSEIGLNIQEAHAFSTVDGYSLDVFVVDGFALEETEQLKNKLLKKIPRFEKQPLLTCGSVPSAWKQNQSGIKFISNYVNVPSNGIDVGEIDPSSLTYEKKIVSVSFCDLYKGTFCYQDVAIKVLRAEHMNENMQREFTQEVIMMRKIQHKNVVQFIGACTRPPSLCIVMEYMSGGSIHDFLHKQKRVFTHLTLIRVAIDVSKGMKYLHHNNIIHRDLKAANLLMDGNGVVKISDFGIARMQAQSGVMTAETGTYRWMAPEVIEHKPYDHKVDVFSFGVLLWELLTGKLPYEQLTPLQAAVGVVQKGLRPIIPKQTPQKLGELLERCWQQDPSSRPEFAEILEILQHMAKRIAEERMDWQKGKSPRRVSTFVQSVD</sequence>
<keyword evidence="14" id="KW-1185">Reference proteome</keyword>
<evidence type="ECO:0000256" key="4">
    <source>
        <dbReference type="ARBA" id="ARBA00022679"/>
    </source>
</evidence>
<keyword evidence="7" id="KW-0067">ATP-binding</keyword>
<comment type="caution">
    <text evidence="13">The sequence shown here is derived from an EMBL/GenBank/DDBJ whole genome shotgun (WGS) entry which is preliminary data.</text>
</comment>
<feature type="domain" description="ACT" evidence="12">
    <location>
        <begin position="186"/>
        <end position="263"/>
    </location>
</feature>
<evidence type="ECO:0000256" key="5">
    <source>
        <dbReference type="ARBA" id="ARBA00022741"/>
    </source>
</evidence>
<evidence type="ECO:0000313" key="14">
    <source>
        <dbReference type="Proteomes" id="UP001459277"/>
    </source>
</evidence>
<feature type="compositionally biased region" description="Polar residues" evidence="10">
    <location>
        <begin position="1"/>
        <end position="10"/>
    </location>
</feature>
<keyword evidence="4" id="KW-0808">Transferase</keyword>
<comment type="catalytic activity">
    <reaction evidence="9">
        <text>L-seryl-[protein] + ATP = O-phospho-L-seryl-[protein] + ADP + H(+)</text>
        <dbReference type="Rhea" id="RHEA:17989"/>
        <dbReference type="Rhea" id="RHEA-COMP:9863"/>
        <dbReference type="Rhea" id="RHEA-COMP:11604"/>
        <dbReference type="ChEBI" id="CHEBI:15378"/>
        <dbReference type="ChEBI" id="CHEBI:29999"/>
        <dbReference type="ChEBI" id="CHEBI:30616"/>
        <dbReference type="ChEBI" id="CHEBI:83421"/>
        <dbReference type="ChEBI" id="CHEBI:456216"/>
        <dbReference type="EC" id="2.7.11.1"/>
    </reaction>
</comment>